<comment type="similarity">
    <text evidence="1">Belongs to the LytR/CpsA/Psr (LCP) family.</text>
</comment>
<keyword evidence="3" id="KW-1133">Transmembrane helix</keyword>
<evidence type="ECO:0000313" key="6">
    <source>
        <dbReference type="Proteomes" id="UP001501444"/>
    </source>
</evidence>
<comment type="caution">
    <text evidence="5">The sequence shown here is derived from an EMBL/GenBank/DDBJ whole genome shotgun (WGS) entry which is preliminary data.</text>
</comment>
<feature type="domain" description="Cell envelope-related transcriptional attenuator" evidence="4">
    <location>
        <begin position="133"/>
        <end position="329"/>
    </location>
</feature>
<feature type="transmembrane region" description="Helical" evidence="3">
    <location>
        <begin position="57"/>
        <end position="77"/>
    </location>
</feature>
<evidence type="ECO:0000256" key="1">
    <source>
        <dbReference type="ARBA" id="ARBA00006068"/>
    </source>
</evidence>
<keyword evidence="3" id="KW-0472">Membrane</keyword>
<proteinExistence type="inferred from homology"/>
<reference evidence="6" key="1">
    <citation type="journal article" date="2019" name="Int. J. Syst. Evol. Microbiol.">
        <title>The Global Catalogue of Microorganisms (GCM) 10K type strain sequencing project: providing services to taxonomists for standard genome sequencing and annotation.</title>
        <authorList>
            <consortium name="The Broad Institute Genomics Platform"/>
            <consortium name="The Broad Institute Genome Sequencing Center for Infectious Disease"/>
            <person name="Wu L."/>
            <person name="Ma J."/>
        </authorList>
    </citation>
    <scope>NUCLEOTIDE SEQUENCE [LARGE SCALE GENOMIC DNA]</scope>
    <source>
        <strain evidence="6">JCM 3272</strain>
    </source>
</reference>
<evidence type="ECO:0000256" key="3">
    <source>
        <dbReference type="SAM" id="Phobius"/>
    </source>
</evidence>
<accession>A0ABP5SAK0</accession>
<dbReference type="InterPro" id="IPR004474">
    <property type="entry name" value="LytR_CpsA_psr"/>
</dbReference>
<dbReference type="Pfam" id="PF03816">
    <property type="entry name" value="LytR_cpsA_psr"/>
    <property type="match status" value="1"/>
</dbReference>
<feature type="region of interest" description="Disordered" evidence="2">
    <location>
        <begin position="1"/>
        <end position="52"/>
    </location>
</feature>
<keyword evidence="6" id="KW-1185">Reference proteome</keyword>
<name>A0ABP5SAK0_9ACTN</name>
<dbReference type="Gene3D" id="3.40.630.190">
    <property type="entry name" value="LCP protein"/>
    <property type="match status" value="1"/>
</dbReference>
<evidence type="ECO:0000259" key="4">
    <source>
        <dbReference type="Pfam" id="PF03816"/>
    </source>
</evidence>
<dbReference type="PANTHER" id="PTHR33392">
    <property type="entry name" value="POLYISOPRENYL-TEICHOIC ACID--PEPTIDOGLYCAN TEICHOIC ACID TRANSFERASE TAGU"/>
    <property type="match status" value="1"/>
</dbReference>
<sequence length="427" mass="46668">MTSEQPAASGDGTRPHALAGTEAGKDRSRGKGKGNNGEPVTGANTSSLRRTRRDPKWARTLIVLGALMMMLAGSAFVTKNLLVGYVTSNVQQDDLIVPAAEQQGRHVTISGAKTILLVGIDPRPDQDPSEAIRSDSIIVVHIPADHRSAYLISIPRDTWVRIPEFNNGRTRYNGGHDKINAAFAEGGLKLTGKDQRRYGMSLLAKTIEENWDLTFDAAAIVDFAGFTKVVDVLGGVDMYVDQETRSVHIGHNAKGETKVPYIQRFNSSGGTDLIPIAGVTPQTYHVGYQHLEPWQALDYVRQRDTLPNSDYDRQRHQQQFIKALFREIASRDVLTDPGKLKKVLDVVGQSMTIDSGGIDLQDWIFAMKGIGADNLLTVKSNNGTFHESAEQPGAEALDDTTLALLQAVRSNTVEQFLTSHVDLVSKS</sequence>
<dbReference type="NCBIfam" id="TIGR00350">
    <property type="entry name" value="lytR_cpsA_psr"/>
    <property type="match status" value="1"/>
</dbReference>
<protein>
    <recommendedName>
        <fullName evidence="4">Cell envelope-related transcriptional attenuator domain-containing protein</fullName>
    </recommendedName>
</protein>
<dbReference type="PANTHER" id="PTHR33392:SF6">
    <property type="entry name" value="POLYISOPRENYL-TEICHOIC ACID--PEPTIDOGLYCAN TEICHOIC ACID TRANSFERASE TAGU"/>
    <property type="match status" value="1"/>
</dbReference>
<keyword evidence="3" id="KW-0812">Transmembrane</keyword>
<evidence type="ECO:0000256" key="2">
    <source>
        <dbReference type="SAM" id="MobiDB-lite"/>
    </source>
</evidence>
<dbReference type="RefSeq" id="WP_344610247.1">
    <property type="nucleotide sequence ID" value="NZ_BAAARV010000004.1"/>
</dbReference>
<dbReference type="EMBL" id="BAAARV010000004">
    <property type="protein sequence ID" value="GAA2326842.1"/>
    <property type="molecule type" value="Genomic_DNA"/>
</dbReference>
<evidence type="ECO:0000313" key="5">
    <source>
        <dbReference type="EMBL" id="GAA2326842.1"/>
    </source>
</evidence>
<gene>
    <name evidence="5" type="ORF">GCM10010170_002000</name>
</gene>
<dbReference type="Proteomes" id="UP001501444">
    <property type="component" value="Unassembled WGS sequence"/>
</dbReference>
<dbReference type="InterPro" id="IPR050922">
    <property type="entry name" value="LytR/CpsA/Psr_CW_biosynth"/>
</dbReference>
<organism evidence="5 6">
    <name type="scientific">Dactylosporangium salmoneum</name>
    <dbReference type="NCBI Taxonomy" id="53361"/>
    <lineage>
        <taxon>Bacteria</taxon>
        <taxon>Bacillati</taxon>
        <taxon>Actinomycetota</taxon>
        <taxon>Actinomycetes</taxon>
        <taxon>Micromonosporales</taxon>
        <taxon>Micromonosporaceae</taxon>
        <taxon>Dactylosporangium</taxon>
    </lineage>
</organism>